<accession>A0A9K3D1L3</accession>
<dbReference type="PANTHER" id="PTHR21255:SF7">
    <property type="entry name" value="DYNEIN LIGHT CHAIN TCTEX-TYPE PROTEIN 2B"/>
    <property type="match status" value="1"/>
</dbReference>
<dbReference type="PANTHER" id="PTHR21255">
    <property type="entry name" value="T-COMPLEX-ASSOCIATED-TESTIS-EXPRESSED 1/ DYNEIN LIGHT CHAIN"/>
    <property type="match status" value="1"/>
</dbReference>
<dbReference type="CDD" id="cd21459">
    <property type="entry name" value="DLC-like_TCTEX1D2"/>
    <property type="match status" value="1"/>
</dbReference>
<name>A0A9K3D1L3_9EUKA</name>
<evidence type="ECO:0000313" key="2">
    <source>
        <dbReference type="Proteomes" id="UP000265618"/>
    </source>
</evidence>
<gene>
    <name evidence="1" type="ORF">KIPB_008256</name>
</gene>
<keyword evidence="2" id="KW-1185">Reference proteome</keyword>
<comment type="caution">
    <text evidence="1">The sequence shown here is derived from an EMBL/GenBank/DDBJ whole genome shotgun (WGS) entry which is preliminary data.</text>
</comment>
<dbReference type="InterPro" id="IPR005334">
    <property type="entry name" value="Tctex-1-like"/>
</dbReference>
<dbReference type="AlphaFoldDB" id="A0A9K3D1L3"/>
<reference evidence="1 2" key="1">
    <citation type="journal article" date="2018" name="PLoS ONE">
        <title>The draft genome of Kipferlia bialata reveals reductive genome evolution in fornicate parasites.</title>
        <authorList>
            <person name="Tanifuji G."/>
            <person name="Takabayashi S."/>
            <person name="Kume K."/>
            <person name="Takagi M."/>
            <person name="Nakayama T."/>
            <person name="Kamikawa R."/>
            <person name="Inagaki Y."/>
            <person name="Hashimoto T."/>
        </authorList>
    </citation>
    <scope>NUCLEOTIDE SEQUENCE [LARGE SCALE GENOMIC DNA]</scope>
    <source>
        <strain evidence="1">NY0173</strain>
    </source>
</reference>
<dbReference type="Proteomes" id="UP000265618">
    <property type="component" value="Unassembled WGS sequence"/>
</dbReference>
<dbReference type="Pfam" id="PF03645">
    <property type="entry name" value="Tctex-1"/>
    <property type="match status" value="1"/>
</dbReference>
<dbReference type="InterPro" id="IPR038586">
    <property type="entry name" value="Tctex-1-like_sf"/>
</dbReference>
<dbReference type="GO" id="GO:0005737">
    <property type="term" value="C:cytoplasm"/>
    <property type="evidence" value="ECO:0007669"/>
    <property type="project" value="TreeGrafter"/>
</dbReference>
<protein>
    <submittedName>
        <fullName evidence="1">Dynein light chain tctex-type 1 protein</fullName>
    </submittedName>
</protein>
<organism evidence="1 2">
    <name type="scientific">Kipferlia bialata</name>
    <dbReference type="NCBI Taxonomy" id="797122"/>
    <lineage>
        <taxon>Eukaryota</taxon>
        <taxon>Metamonada</taxon>
        <taxon>Carpediemonas-like organisms</taxon>
        <taxon>Kipferlia</taxon>
    </lineage>
</organism>
<dbReference type="GO" id="GO:0045505">
    <property type="term" value="F:dynein intermediate chain binding"/>
    <property type="evidence" value="ECO:0007669"/>
    <property type="project" value="TreeGrafter"/>
</dbReference>
<dbReference type="GO" id="GO:0005868">
    <property type="term" value="C:cytoplasmic dynein complex"/>
    <property type="evidence" value="ECO:0007669"/>
    <property type="project" value="TreeGrafter"/>
</dbReference>
<sequence length="125" mass="14296">MQAGIKVNIQEIERANAPTHRFSPAVAEETINGILKVQLKGQVYDSDHVSQLSRDIADEVKRSLKDASEDRYKFCVQLVIVEQRGQGIRVMNRCFWDKTNDKFVSVSFQTEHLICLVTAYAIYFS</sequence>
<dbReference type="EMBL" id="BDIP01002514">
    <property type="protein sequence ID" value="GIQ86406.1"/>
    <property type="molecule type" value="Genomic_DNA"/>
</dbReference>
<dbReference type="Gene3D" id="3.30.1140.40">
    <property type="entry name" value="Tctex-1"/>
    <property type="match status" value="1"/>
</dbReference>
<dbReference type="OrthoDB" id="10260741at2759"/>
<dbReference type="GO" id="GO:0007018">
    <property type="term" value="P:microtubule-based movement"/>
    <property type="evidence" value="ECO:0007669"/>
    <property type="project" value="TreeGrafter"/>
</dbReference>
<proteinExistence type="predicted"/>
<evidence type="ECO:0000313" key="1">
    <source>
        <dbReference type="EMBL" id="GIQ86406.1"/>
    </source>
</evidence>